<proteinExistence type="inferred from homology"/>
<dbReference type="Proteomes" id="UP000518300">
    <property type="component" value="Unassembled WGS sequence"/>
</dbReference>
<evidence type="ECO:0000256" key="1">
    <source>
        <dbReference type="ARBA" id="ARBA00006432"/>
    </source>
</evidence>
<dbReference type="PANTHER" id="PTHR22754">
    <property type="entry name" value="DISCO-INTERACTING PROTEIN 2 DIP2 -RELATED"/>
    <property type="match status" value="1"/>
</dbReference>
<accession>A0A848LZM0</accession>
<feature type="non-terminal residue" evidence="3">
    <location>
        <position position="307"/>
    </location>
</feature>
<dbReference type="GO" id="GO:0070566">
    <property type="term" value="F:adenylyltransferase activity"/>
    <property type="evidence" value="ECO:0007669"/>
    <property type="project" value="TreeGrafter"/>
</dbReference>
<dbReference type="InterPro" id="IPR042099">
    <property type="entry name" value="ANL_N_sf"/>
</dbReference>
<comment type="caution">
    <text evidence="3">The sequence shown here is derived from an EMBL/GenBank/DDBJ whole genome shotgun (WGS) entry which is preliminary data.</text>
</comment>
<reference evidence="3 4" key="1">
    <citation type="submission" date="2020-04" db="EMBL/GenBank/DDBJ databases">
        <title>Draft genome of Pyxidicoccus fallax type strain.</title>
        <authorList>
            <person name="Whitworth D.E."/>
        </authorList>
    </citation>
    <scope>NUCLEOTIDE SEQUENCE [LARGE SCALE GENOMIC DNA]</scope>
    <source>
        <strain evidence="3 4">DSM 14698</strain>
    </source>
</reference>
<evidence type="ECO:0000313" key="4">
    <source>
        <dbReference type="Proteomes" id="UP000518300"/>
    </source>
</evidence>
<dbReference type="InterPro" id="IPR000873">
    <property type="entry name" value="AMP-dep_synth/lig_dom"/>
</dbReference>
<feature type="domain" description="AMP-dependent synthetase/ligase" evidence="2">
    <location>
        <begin position="2"/>
        <end position="302"/>
    </location>
</feature>
<dbReference type="GO" id="GO:0016874">
    <property type="term" value="F:ligase activity"/>
    <property type="evidence" value="ECO:0007669"/>
    <property type="project" value="UniProtKB-KW"/>
</dbReference>
<comment type="similarity">
    <text evidence="1">Belongs to the ATP-dependent AMP-binding enzyme family.</text>
</comment>
<dbReference type="PANTHER" id="PTHR22754:SF32">
    <property type="entry name" value="DISCO-INTERACTING PROTEIN 2"/>
    <property type="match status" value="1"/>
</dbReference>
<keyword evidence="4" id="KW-1185">Reference proteome</keyword>
<organism evidence="3 4">
    <name type="scientific">Pyxidicoccus fallax</name>
    <dbReference type="NCBI Taxonomy" id="394095"/>
    <lineage>
        <taxon>Bacteria</taxon>
        <taxon>Pseudomonadati</taxon>
        <taxon>Myxococcota</taxon>
        <taxon>Myxococcia</taxon>
        <taxon>Myxococcales</taxon>
        <taxon>Cystobacterineae</taxon>
        <taxon>Myxococcaceae</taxon>
        <taxon>Pyxidicoccus</taxon>
    </lineage>
</organism>
<evidence type="ECO:0000313" key="3">
    <source>
        <dbReference type="EMBL" id="NMO23678.1"/>
    </source>
</evidence>
<evidence type="ECO:0000259" key="2">
    <source>
        <dbReference type="Pfam" id="PF00501"/>
    </source>
</evidence>
<dbReference type="GO" id="GO:0006633">
    <property type="term" value="P:fatty acid biosynthetic process"/>
    <property type="evidence" value="ECO:0007669"/>
    <property type="project" value="TreeGrafter"/>
</dbReference>
<name>A0A848LZM0_9BACT</name>
<dbReference type="RefSeq" id="WP_169352703.1">
    <property type="nucleotide sequence ID" value="NZ_JABBJJ010000730.1"/>
</dbReference>
<feature type="non-terminal residue" evidence="3">
    <location>
        <position position="1"/>
    </location>
</feature>
<dbReference type="EMBL" id="JABBJJ010000730">
    <property type="protein sequence ID" value="NMO23678.1"/>
    <property type="molecule type" value="Genomic_DNA"/>
</dbReference>
<protein>
    <submittedName>
        <fullName evidence="3">Fatty acyl-AMP ligase</fullName>
    </submittedName>
</protein>
<dbReference type="GO" id="GO:0071766">
    <property type="term" value="P:Actinobacterium-type cell wall biogenesis"/>
    <property type="evidence" value="ECO:0007669"/>
    <property type="project" value="UniProtKB-ARBA"/>
</dbReference>
<dbReference type="SUPFAM" id="SSF56801">
    <property type="entry name" value="Acetyl-CoA synthetase-like"/>
    <property type="match status" value="1"/>
</dbReference>
<dbReference type="InterPro" id="IPR020845">
    <property type="entry name" value="AMP-binding_CS"/>
</dbReference>
<sequence>GEGTALTRGELYSRARRIGAALQQMAPAGERAVLLYPPGADYLVGFFGCLFSGLVAVPAYPPDPARLERTLPRLRAIIDDSRATVVLTTSFIASMVEVLFESAPDLKALRWVATDTLEADESAWRKPAVTAESLAFLQYTSGSTGSPKGVLLSHSNLLHNLGLIQGAFATRDDSVGVIWLPPYHDMGLIGGILVPLAQGFHTALLSPLEFLKRPRLWLETLTKLGGTISGGPNFAFELCVRRIPPAEREGLDLSRWEVAFCGAEPIRAETLERFTEAFAPWGFRREAFYPCYGLAEATLIVSGGEKG</sequence>
<dbReference type="AlphaFoldDB" id="A0A848LZM0"/>
<dbReference type="FunFam" id="3.40.50.12780:FF:000013">
    <property type="entry name" value="Long-chain-fatty-acid--AMP ligase FadD32"/>
    <property type="match status" value="1"/>
</dbReference>
<gene>
    <name evidence="3" type="ORF">HG543_53840</name>
</gene>
<keyword evidence="3" id="KW-0436">Ligase</keyword>
<dbReference type="GO" id="GO:0005886">
    <property type="term" value="C:plasma membrane"/>
    <property type="evidence" value="ECO:0007669"/>
    <property type="project" value="TreeGrafter"/>
</dbReference>
<dbReference type="Pfam" id="PF00501">
    <property type="entry name" value="AMP-binding"/>
    <property type="match status" value="1"/>
</dbReference>
<dbReference type="Gene3D" id="3.40.50.12780">
    <property type="entry name" value="N-terminal domain of ligase-like"/>
    <property type="match status" value="1"/>
</dbReference>
<dbReference type="PROSITE" id="PS00455">
    <property type="entry name" value="AMP_BINDING"/>
    <property type="match status" value="1"/>
</dbReference>